<dbReference type="Proteomes" id="UP000835052">
    <property type="component" value="Unassembled WGS sequence"/>
</dbReference>
<proteinExistence type="predicted"/>
<gene>
    <name evidence="1" type="ORF">CAUJ_LOCUS13000</name>
</gene>
<evidence type="ECO:0000313" key="2">
    <source>
        <dbReference type="Proteomes" id="UP000835052"/>
    </source>
</evidence>
<accession>A0A8S1HSE4</accession>
<evidence type="ECO:0000313" key="1">
    <source>
        <dbReference type="EMBL" id="CAD6197090.1"/>
    </source>
</evidence>
<dbReference type="PANTHER" id="PTHR10974">
    <property type="entry name" value="FI08016P-RELATED"/>
    <property type="match status" value="1"/>
</dbReference>
<organism evidence="1 2">
    <name type="scientific">Caenorhabditis auriculariae</name>
    <dbReference type="NCBI Taxonomy" id="2777116"/>
    <lineage>
        <taxon>Eukaryota</taxon>
        <taxon>Metazoa</taxon>
        <taxon>Ecdysozoa</taxon>
        <taxon>Nematoda</taxon>
        <taxon>Chromadorea</taxon>
        <taxon>Rhabditida</taxon>
        <taxon>Rhabditina</taxon>
        <taxon>Rhabditomorpha</taxon>
        <taxon>Rhabditoidea</taxon>
        <taxon>Rhabditidae</taxon>
        <taxon>Peloderinae</taxon>
        <taxon>Caenorhabditis</taxon>
    </lineage>
</organism>
<dbReference type="EMBL" id="CAJGYM010000085">
    <property type="protein sequence ID" value="CAD6197090.1"/>
    <property type="molecule type" value="Genomic_DNA"/>
</dbReference>
<dbReference type="AlphaFoldDB" id="A0A8S1HSE4"/>
<dbReference type="SUPFAM" id="SSF53649">
    <property type="entry name" value="Alkaline phosphatase-like"/>
    <property type="match status" value="1"/>
</dbReference>
<protein>
    <submittedName>
        <fullName evidence="1">Uncharacterized protein</fullName>
    </submittedName>
</protein>
<sequence length="657" mass="75967">MVHFKPRSILKGLILIALAVVFYNREALVAKKRRNIFVRVGKEPEKQAHLFENQCKFAWLQPQEPGYYKHVKKVIDSPECPKKYDDVIIRDGVSGEFRFGNGSTGNETCQVQVIKGALRPRARSFKLENEETLVPTESPFWINADNFLITCNEGKKEVFRRQYMGLKDERTPMLIVPGTQPAASADNGFLHGVMSVSILVLDSVSRSQFARHMPLSTKIMEDLGFVTMNAYNKVGDNSAVNLIPILAGPLKEARKQPLFDSSGDVNVARIMPFDASIDPSDVDWIWKQMSGCATMLNDDIMNIGRGLFHYPPRYFKQGFREPPVDHYYRPYYVNLYKEMNNHWKMCHDGRFLSEEFLDAWFRFEKRFSNACHFGFTFIASATHDNPNDLQLLDEQLSDRLTRLKELGAFERTAFIIMGDHGQRVSKLSRHSMAGKIEERAPFLSIMMPESFRRKQPTEFFNLQQNSQRFISNFDLHETLQSIISRDYTSTPFQTRGRSLFLRHDPDRDCIRNNVVSNFCLCMVDAYEDLKAKPKKEQLTMTLQEYVREEKLCLIPGTVVCSDVITSWMPNPQVQVSSRAKLSVEELKKLNRKPIEYVYIETQCRMTSQKDDDVLLDVRFRWQQPKSEPVIVYPPMITSHGNCSHFSFIQDYCNCLGF</sequence>
<dbReference type="PANTHER" id="PTHR10974:SF6">
    <property type="entry name" value="PROTEIN CBG19234"/>
    <property type="match status" value="1"/>
</dbReference>
<dbReference type="OrthoDB" id="413313at2759"/>
<dbReference type="InterPro" id="IPR017850">
    <property type="entry name" value="Alkaline_phosphatase_core_sf"/>
</dbReference>
<dbReference type="InterPro" id="IPR004245">
    <property type="entry name" value="DUF229"/>
</dbReference>
<dbReference type="GO" id="GO:0005615">
    <property type="term" value="C:extracellular space"/>
    <property type="evidence" value="ECO:0007669"/>
    <property type="project" value="TreeGrafter"/>
</dbReference>
<dbReference type="Pfam" id="PF02995">
    <property type="entry name" value="DUF229"/>
    <property type="match status" value="1"/>
</dbReference>
<dbReference type="CDD" id="cd16021">
    <property type="entry name" value="ALP_like"/>
    <property type="match status" value="1"/>
</dbReference>
<dbReference type="Gene3D" id="3.40.720.10">
    <property type="entry name" value="Alkaline Phosphatase, subunit A"/>
    <property type="match status" value="1"/>
</dbReference>
<reference evidence="1" key="1">
    <citation type="submission" date="2020-10" db="EMBL/GenBank/DDBJ databases">
        <authorList>
            <person name="Kikuchi T."/>
        </authorList>
    </citation>
    <scope>NUCLEOTIDE SEQUENCE</scope>
    <source>
        <strain evidence="1">NKZ352</strain>
    </source>
</reference>
<name>A0A8S1HSE4_9PELO</name>
<keyword evidence="2" id="KW-1185">Reference proteome</keyword>
<dbReference type="FunFam" id="3.40.720.10:FF:000017">
    <property type="entry name" value="Predicted protein"/>
    <property type="match status" value="1"/>
</dbReference>
<comment type="caution">
    <text evidence="1">The sequence shown here is derived from an EMBL/GenBank/DDBJ whole genome shotgun (WGS) entry which is preliminary data.</text>
</comment>